<dbReference type="EMBL" id="UGOB01000001">
    <property type="protein sequence ID" value="STX44442.1"/>
    <property type="molecule type" value="Genomic_DNA"/>
</dbReference>
<organism evidence="1 2">
    <name type="scientific">Legionella gratiana</name>
    <dbReference type="NCBI Taxonomy" id="45066"/>
    <lineage>
        <taxon>Bacteria</taxon>
        <taxon>Pseudomonadati</taxon>
        <taxon>Pseudomonadota</taxon>
        <taxon>Gammaproteobacteria</taxon>
        <taxon>Legionellales</taxon>
        <taxon>Legionellaceae</taxon>
        <taxon>Legionella</taxon>
    </lineage>
</organism>
<sequence>MSLDHDGCTARQVYENNSEHINLVDTFKEGKQGLVDEIK</sequence>
<gene>
    <name evidence="1" type="ORF">NCTC12388_01516</name>
</gene>
<name>A0A378J9I4_9GAMM</name>
<protein>
    <submittedName>
        <fullName evidence="1">Uncharacterized protein</fullName>
    </submittedName>
</protein>
<accession>A0A378J9I4</accession>
<dbReference type="AlphaFoldDB" id="A0A378J9I4"/>
<proteinExistence type="predicted"/>
<dbReference type="Proteomes" id="UP000254476">
    <property type="component" value="Unassembled WGS sequence"/>
</dbReference>
<reference evidence="1 2" key="1">
    <citation type="submission" date="2018-06" db="EMBL/GenBank/DDBJ databases">
        <authorList>
            <consortium name="Pathogen Informatics"/>
            <person name="Doyle S."/>
        </authorList>
    </citation>
    <scope>NUCLEOTIDE SEQUENCE [LARGE SCALE GENOMIC DNA]</scope>
    <source>
        <strain evidence="1 2">NCTC12388</strain>
    </source>
</reference>
<evidence type="ECO:0000313" key="1">
    <source>
        <dbReference type="EMBL" id="STX44442.1"/>
    </source>
</evidence>
<evidence type="ECO:0000313" key="2">
    <source>
        <dbReference type="Proteomes" id="UP000254476"/>
    </source>
</evidence>